<reference evidence="1 2" key="1">
    <citation type="journal article" date="2014" name="J. Biotechnol.">
        <title>Complete genome sequence of the actinobacterium Actinoplanes friuliensis HAG 010964, producer of the lipopeptide antibiotic friulimycin.</title>
        <authorList>
            <person name="Ruckert C."/>
            <person name="Szczepanowski R."/>
            <person name="Albersmeier A."/>
            <person name="Goesmann A."/>
            <person name="Fischer N."/>
            <person name="Steinkamper A."/>
            <person name="Puhler A."/>
            <person name="Biener R."/>
            <person name="Schwartz D."/>
            <person name="Kalinowski J."/>
        </authorList>
    </citation>
    <scope>NUCLEOTIDE SEQUENCE [LARGE SCALE GENOMIC DNA]</scope>
    <source>
        <strain evidence="1 2">DSM 7358</strain>
    </source>
</reference>
<dbReference type="RefSeq" id="WP_023560150.1">
    <property type="nucleotide sequence ID" value="NC_022657.1"/>
</dbReference>
<dbReference type="STRING" id="1246995.AFR_27760"/>
<sequence length="66" mass="7344">MSDALEHLRRWEESGATWRVVVRTPESVELALLTCDAGEEVDRLRSADPAVLAHIGDRSRSEDDAP</sequence>
<dbReference type="Proteomes" id="UP000017746">
    <property type="component" value="Chromosome"/>
</dbReference>
<proteinExistence type="predicted"/>
<dbReference type="AlphaFoldDB" id="U5W3L7"/>
<gene>
    <name evidence="1" type="ORF">AFR_27760</name>
</gene>
<dbReference type="eggNOG" id="ENOG5033K9A">
    <property type="taxonomic scope" value="Bacteria"/>
</dbReference>
<dbReference type="EMBL" id="CP006272">
    <property type="protein sequence ID" value="AGZ43813.1"/>
    <property type="molecule type" value="Genomic_DNA"/>
</dbReference>
<evidence type="ECO:0000313" key="2">
    <source>
        <dbReference type="Proteomes" id="UP000017746"/>
    </source>
</evidence>
<name>U5W3L7_9ACTN</name>
<protein>
    <submittedName>
        <fullName evidence="1">Uncharacterized protein</fullName>
    </submittedName>
</protein>
<organism evidence="1 2">
    <name type="scientific">Actinoplanes friuliensis DSM 7358</name>
    <dbReference type="NCBI Taxonomy" id="1246995"/>
    <lineage>
        <taxon>Bacteria</taxon>
        <taxon>Bacillati</taxon>
        <taxon>Actinomycetota</taxon>
        <taxon>Actinomycetes</taxon>
        <taxon>Micromonosporales</taxon>
        <taxon>Micromonosporaceae</taxon>
        <taxon>Actinoplanes</taxon>
    </lineage>
</organism>
<keyword evidence="2" id="KW-1185">Reference proteome</keyword>
<dbReference type="OrthoDB" id="3431291at2"/>
<dbReference type="KEGG" id="afs:AFR_27760"/>
<evidence type="ECO:0000313" key="1">
    <source>
        <dbReference type="EMBL" id="AGZ43813.1"/>
    </source>
</evidence>
<dbReference type="HOGENOM" id="CLU_198268_0_0_11"/>
<dbReference type="PATRIC" id="fig|1246995.3.peg.5626"/>
<accession>U5W3L7</accession>